<dbReference type="Proteomes" id="UP000530320">
    <property type="component" value="Unassembled WGS sequence"/>
</dbReference>
<dbReference type="EMBL" id="JABEQP010000002">
    <property type="protein sequence ID" value="MBB2196594.1"/>
    <property type="molecule type" value="Genomic_DNA"/>
</dbReference>
<evidence type="ECO:0008006" key="3">
    <source>
        <dbReference type="Google" id="ProtNLM"/>
    </source>
</evidence>
<evidence type="ECO:0000313" key="2">
    <source>
        <dbReference type="Proteomes" id="UP000530320"/>
    </source>
</evidence>
<proteinExistence type="predicted"/>
<gene>
    <name evidence="1" type="ORF">HLH44_03790</name>
</gene>
<protein>
    <recommendedName>
        <fullName evidence="3">ANTAR domain-containing protein</fullName>
    </recommendedName>
</protein>
<accession>A0A7W4JXM5</accession>
<comment type="caution">
    <text evidence="1">The sequence shown here is derived from an EMBL/GenBank/DDBJ whole genome shotgun (WGS) entry which is preliminary data.</text>
</comment>
<name>A0A7W4JXM5_9PROT</name>
<dbReference type="RefSeq" id="WP_183008178.1">
    <property type="nucleotide sequence ID" value="NZ_JABEQP010000002.1"/>
</dbReference>
<organism evidence="1 2">
    <name type="scientific">Gluconacetobacter dulcium</name>
    <dbReference type="NCBI Taxonomy" id="2729096"/>
    <lineage>
        <taxon>Bacteria</taxon>
        <taxon>Pseudomonadati</taxon>
        <taxon>Pseudomonadota</taxon>
        <taxon>Alphaproteobacteria</taxon>
        <taxon>Acetobacterales</taxon>
        <taxon>Acetobacteraceae</taxon>
        <taxon>Gluconacetobacter</taxon>
    </lineage>
</organism>
<reference evidence="1 2" key="1">
    <citation type="submission" date="2020-04" db="EMBL/GenBank/DDBJ databases">
        <title>Description of novel Gluconacetobacter.</title>
        <authorList>
            <person name="Sombolestani A."/>
        </authorList>
    </citation>
    <scope>NUCLEOTIDE SEQUENCE [LARGE SCALE GENOMIC DNA]</scope>
    <source>
        <strain evidence="1 2">LMG 22058</strain>
    </source>
</reference>
<evidence type="ECO:0000313" key="1">
    <source>
        <dbReference type="EMBL" id="MBB2196594.1"/>
    </source>
</evidence>
<dbReference type="AlphaFoldDB" id="A0A7W4JXM5"/>
<sequence length="74" mass="8027">MNDVTNAASQLVDLMLSDPPTDNADLLDVATKLERDARGLSVIALGLVREAQRLRDFAAARQARMDGTPDPLLH</sequence>